<evidence type="ECO:0000256" key="1">
    <source>
        <dbReference type="ARBA" id="ARBA00004752"/>
    </source>
</evidence>
<dbReference type="Gene3D" id="1.10.101.10">
    <property type="entry name" value="PGBD-like superfamily/PGBD"/>
    <property type="match status" value="1"/>
</dbReference>
<sequence length="559" mass="64902">MKNNKKTYPLFLSLFFALFFLIIIQSCNKEKRKKRGILPDSSIYQSQNYNDLVLDSASITAFLKTFPVSDTIQEEIHEFYTRRNYQLAWITKNGLSHSVSIFYNQLQAYQKDFDDNSFDNAQMENLILAAQADEKKFQTQQSEVQQLELLLTATFFKYAEKAYNGITKNPLDLEWFIPRKKKNYQTLLDLLVSLSKGEKIQEPVNQYYIRLKKKLREYRDIQQKGGWQQIVSNKKVIAMGDSDSCIVNVKKHLLLTGDLQENDGSIAFTDSLAKAVKRFQLRMGLSKNGELDLATIKELNQPIEDRIKQIMINMERLRWVPVELEKDYLLINIPEFRLHVFENGKQAWAMNVVVGKTATQTSIFKGNLSTIVLNPYWGIPTSIVKNEILQKLKRNAGYLSDNNMEVLSGNTVVNPNKINWNKYKDNENVPFTFRQKPGDDNALGKIKFLFPNNFSIYLHDTPSKGLFNESKRAFSHGCIRVAEPNRLALYLLRKDSTWNENRVNKILKTDKEYGIRVRPTVPVYIVYFTTWVDNTGQINFRKDLYDLDAKLSKEIFGSI</sequence>
<dbReference type="SUPFAM" id="SSF141523">
    <property type="entry name" value="L,D-transpeptidase catalytic domain-like"/>
    <property type="match status" value="1"/>
</dbReference>
<keyword evidence="3" id="KW-0808">Transferase</keyword>
<protein>
    <submittedName>
        <fullName evidence="9">L,D-transpeptidase family protein</fullName>
    </submittedName>
</protein>
<dbReference type="SUPFAM" id="SSF47090">
    <property type="entry name" value="PGBD-like"/>
    <property type="match status" value="1"/>
</dbReference>
<accession>A0ABU5SBX5</accession>
<dbReference type="Proteomes" id="UP001303899">
    <property type="component" value="Unassembled WGS sequence"/>
</dbReference>
<dbReference type="PROSITE" id="PS51257">
    <property type="entry name" value="PROKAR_LIPOPROTEIN"/>
    <property type="match status" value="1"/>
</dbReference>
<dbReference type="PANTHER" id="PTHR41533:SF2">
    <property type="entry name" value="BLR7131 PROTEIN"/>
    <property type="match status" value="1"/>
</dbReference>
<dbReference type="InterPro" id="IPR052905">
    <property type="entry name" value="LD-transpeptidase_YkuD-like"/>
</dbReference>
<proteinExistence type="inferred from homology"/>
<dbReference type="Pfam" id="PF20142">
    <property type="entry name" value="Scaffold"/>
    <property type="match status" value="1"/>
</dbReference>
<keyword evidence="6 7" id="KW-0961">Cell wall biogenesis/degradation</keyword>
<comment type="pathway">
    <text evidence="1 7">Cell wall biogenesis; peptidoglycan biosynthesis.</text>
</comment>
<dbReference type="InterPro" id="IPR005490">
    <property type="entry name" value="LD_TPept_cat_dom"/>
</dbReference>
<evidence type="ECO:0000256" key="6">
    <source>
        <dbReference type="ARBA" id="ARBA00023316"/>
    </source>
</evidence>
<keyword evidence="5 7" id="KW-0573">Peptidoglycan synthesis</keyword>
<dbReference type="PROSITE" id="PS52029">
    <property type="entry name" value="LD_TPASE"/>
    <property type="match status" value="1"/>
</dbReference>
<feature type="active site" description="Nucleophile" evidence="7">
    <location>
        <position position="478"/>
    </location>
</feature>
<comment type="caution">
    <text evidence="9">The sequence shown here is derived from an EMBL/GenBank/DDBJ whole genome shotgun (WGS) entry which is preliminary data.</text>
</comment>
<evidence type="ECO:0000256" key="2">
    <source>
        <dbReference type="ARBA" id="ARBA00005992"/>
    </source>
</evidence>
<evidence type="ECO:0000259" key="8">
    <source>
        <dbReference type="PROSITE" id="PS52029"/>
    </source>
</evidence>
<evidence type="ECO:0000313" key="10">
    <source>
        <dbReference type="Proteomes" id="UP001303899"/>
    </source>
</evidence>
<reference evidence="9 10" key="1">
    <citation type="submission" date="2023-12" db="EMBL/GenBank/DDBJ databases">
        <title>Novel species of the genus Arcicella isolated from rivers.</title>
        <authorList>
            <person name="Lu H."/>
        </authorList>
    </citation>
    <scope>NUCLEOTIDE SEQUENCE [LARGE SCALE GENOMIC DNA]</scope>
    <source>
        <strain evidence="9 10">DC2W</strain>
    </source>
</reference>
<keyword evidence="4 7" id="KW-0133">Cell shape</keyword>
<evidence type="ECO:0000256" key="5">
    <source>
        <dbReference type="ARBA" id="ARBA00022984"/>
    </source>
</evidence>
<dbReference type="InterPro" id="IPR038063">
    <property type="entry name" value="Transpep_catalytic_dom"/>
</dbReference>
<organism evidence="9 10">
    <name type="scientific">Arcicella gelida</name>
    <dbReference type="NCBI Taxonomy" id="2984195"/>
    <lineage>
        <taxon>Bacteria</taxon>
        <taxon>Pseudomonadati</taxon>
        <taxon>Bacteroidota</taxon>
        <taxon>Cytophagia</taxon>
        <taxon>Cytophagales</taxon>
        <taxon>Flectobacillaceae</taxon>
        <taxon>Arcicella</taxon>
    </lineage>
</organism>
<evidence type="ECO:0000256" key="7">
    <source>
        <dbReference type="PROSITE-ProRule" id="PRU01373"/>
    </source>
</evidence>
<name>A0ABU5SBX5_9BACT</name>
<evidence type="ECO:0000256" key="4">
    <source>
        <dbReference type="ARBA" id="ARBA00022960"/>
    </source>
</evidence>
<dbReference type="InterPro" id="IPR036366">
    <property type="entry name" value="PGBDSf"/>
</dbReference>
<dbReference type="PANTHER" id="PTHR41533">
    <property type="entry name" value="L,D-TRANSPEPTIDASE HI_1667-RELATED"/>
    <property type="match status" value="1"/>
</dbReference>
<comment type="similarity">
    <text evidence="2">Belongs to the YkuD family.</text>
</comment>
<evidence type="ECO:0000256" key="3">
    <source>
        <dbReference type="ARBA" id="ARBA00022679"/>
    </source>
</evidence>
<dbReference type="EMBL" id="JAYGIL010000052">
    <property type="protein sequence ID" value="MEA5405985.1"/>
    <property type="molecule type" value="Genomic_DNA"/>
</dbReference>
<gene>
    <name evidence="9" type="ORF">VB776_23805</name>
</gene>
<dbReference type="InterPro" id="IPR045380">
    <property type="entry name" value="LD_TPept_scaffold_dom"/>
</dbReference>
<feature type="domain" description="L,D-TPase catalytic" evidence="8">
    <location>
        <begin position="327"/>
        <end position="506"/>
    </location>
</feature>
<dbReference type="Gene3D" id="2.40.440.10">
    <property type="entry name" value="L,D-transpeptidase catalytic domain-like"/>
    <property type="match status" value="1"/>
</dbReference>
<evidence type="ECO:0000313" key="9">
    <source>
        <dbReference type="EMBL" id="MEA5405985.1"/>
    </source>
</evidence>
<feature type="active site" description="Proton donor/acceptor" evidence="7">
    <location>
        <position position="459"/>
    </location>
</feature>
<dbReference type="InterPro" id="IPR036365">
    <property type="entry name" value="PGBD-like_sf"/>
</dbReference>
<dbReference type="Pfam" id="PF03734">
    <property type="entry name" value="YkuD"/>
    <property type="match status" value="1"/>
</dbReference>
<dbReference type="CDD" id="cd16913">
    <property type="entry name" value="YkuD_like"/>
    <property type="match status" value="1"/>
</dbReference>
<keyword evidence="10" id="KW-1185">Reference proteome</keyword>
<dbReference type="RefSeq" id="WP_323699352.1">
    <property type="nucleotide sequence ID" value="NZ_JAYGIL010000052.1"/>
</dbReference>